<keyword evidence="5 6" id="KW-0472">Membrane</keyword>
<comment type="subcellular location">
    <subcellularLocation>
        <location evidence="1">Membrane</location>
        <topology evidence="1">Multi-pass membrane protein</topology>
    </subcellularLocation>
</comment>
<sequence length="284" mass="31080">MFGGLLASAIAKMDGVHGYHAWRWVFILEGIVTIIIGMLAFPLLTDFPDDASWLTQEEKNFVIARAGTDREEAEPITIRRILSFLADFKNLMGGLMYFGAFSYFGPTIVKTLGYSTVETQLHTVPPFAAAFAMCLITAYFSDHLRLRLPFIGFGVVLTIAGLATLMTVHHHFHTQYAALFLVAMGTFSAGPVVICWYVMNLRGHTERSIGTAWMISFGNCGGIISTFAFLAKDAPLYHTGYSICLAMVCLGALAAAVYGGLVLNDNRTGRISGGGKDEREYYAL</sequence>
<evidence type="ECO:0008006" key="9">
    <source>
        <dbReference type="Google" id="ProtNLM"/>
    </source>
</evidence>
<feature type="transmembrane region" description="Helical" evidence="6">
    <location>
        <begin position="177"/>
        <end position="199"/>
    </location>
</feature>
<dbReference type="GO" id="GO:0005886">
    <property type="term" value="C:plasma membrane"/>
    <property type="evidence" value="ECO:0007669"/>
    <property type="project" value="TreeGrafter"/>
</dbReference>
<evidence type="ECO:0000256" key="5">
    <source>
        <dbReference type="ARBA" id="ARBA00023136"/>
    </source>
</evidence>
<keyword evidence="8" id="KW-1185">Reference proteome</keyword>
<evidence type="ECO:0000256" key="3">
    <source>
        <dbReference type="ARBA" id="ARBA00022692"/>
    </source>
</evidence>
<dbReference type="Proteomes" id="UP001276659">
    <property type="component" value="Unassembled WGS sequence"/>
</dbReference>
<feature type="transmembrane region" description="Helical" evidence="6">
    <location>
        <begin position="243"/>
        <end position="263"/>
    </location>
</feature>
<dbReference type="SUPFAM" id="SSF103473">
    <property type="entry name" value="MFS general substrate transporter"/>
    <property type="match status" value="1"/>
</dbReference>
<keyword evidence="2" id="KW-0813">Transport</keyword>
<dbReference type="EMBL" id="JASNWA010000010">
    <property type="protein sequence ID" value="KAK3168579.1"/>
    <property type="molecule type" value="Genomic_DNA"/>
</dbReference>
<evidence type="ECO:0000256" key="4">
    <source>
        <dbReference type="ARBA" id="ARBA00022989"/>
    </source>
</evidence>
<accession>A0AAE0DGE0</accession>
<name>A0AAE0DGE0_9LECA</name>
<comment type="caution">
    <text evidence="7">The sequence shown here is derived from an EMBL/GenBank/DDBJ whole genome shotgun (WGS) entry which is preliminary data.</text>
</comment>
<evidence type="ECO:0000313" key="7">
    <source>
        <dbReference type="EMBL" id="KAK3168579.1"/>
    </source>
</evidence>
<protein>
    <recommendedName>
        <fullName evidence="9">MFS general substrate transporter</fullName>
    </recommendedName>
</protein>
<dbReference type="GO" id="GO:0022857">
    <property type="term" value="F:transmembrane transporter activity"/>
    <property type="evidence" value="ECO:0007669"/>
    <property type="project" value="InterPro"/>
</dbReference>
<feature type="transmembrane region" description="Helical" evidence="6">
    <location>
        <begin position="211"/>
        <end position="231"/>
    </location>
</feature>
<gene>
    <name evidence="7" type="ORF">OEA41_005027</name>
</gene>
<dbReference type="Pfam" id="PF07690">
    <property type="entry name" value="MFS_1"/>
    <property type="match status" value="1"/>
</dbReference>
<dbReference type="AlphaFoldDB" id="A0AAE0DGE0"/>
<dbReference type="FunFam" id="1.20.1250.20:FF:000013">
    <property type="entry name" value="MFS general substrate transporter"/>
    <property type="match status" value="1"/>
</dbReference>
<dbReference type="PANTHER" id="PTHR43791:SF46">
    <property type="entry name" value="MAJOR FACILITATOR SUPERFAMILY (MFS) PROFILE DOMAIN-CONTAINING PROTEIN-RELATED"/>
    <property type="match status" value="1"/>
</dbReference>
<reference evidence="7" key="1">
    <citation type="submission" date="2022-11" db="EMBL/GenBank/DDBJ databases">
        <title>Chromosomal genome sequence assembly and mating type (MAT) locus characterization of the leprose asexual lichenized fungus Lepraria neglecta (Nyl.) Erichsen.</title>
        <authorList>
            <person name="Allen J.L."/>
            <person name="Pfeffer B."/>
        </authorList>
    </citation>
    <scope>NUCLEOTIDE SEQUENCE</scope>
    <source>
        <strain evidence="7">Allen 5258</strain>
    </source>
</reference>
<evidence type="ECO:0000256" key="2">
    <source>
        <dbReference type="ARBA" id="ARBA00022448"/>
    </source>
</evidence>
<feature type="transmembrane region" description="Helical" evidence="6">
    <location>
        <begin position="21"/>
        <end position="44"/>
    </location>
</feature>
<feature type="transmembrane region" description="Helical" evidence="6">
    <location>
        <begin position="121"/>
        <end position="140"/>
    </location>
</feature>
<dbReference type="PANTHER" id="PTHR43791">
    <property type="entry name" value="PERMEASE-RELATED"/>
    <property type="match status" value="1"/>
</dbReference>
<evidence type="ECO:0000256" key="6">
    <source>
        <dbReference type="SAM" id="Phobius"/>
    </source>
</evidence>
<dbReference type="InterPro" id="IPR011701">
    <property type="entry name" value="MFS"/>
</dbReference>
<dbReference type="Gene3D" id="1.20.1250.20">
    <property type="entry name" value="MFS general substrate transporter like domains"/>
    <property type="match status" value="1"/>
</dbReference>
<dbReference type="InterPro" id="IPR036259">
    <property type="entry name" value="MFS_trans_sf"/>
</dbReference>
<feature type="transmembrane region" description="Helical" evidence="6">
    <location>
        <begin position="91"/>
        <end position="109"/>
    </location>
</feature>
<feature type="transmembrane region" description="Helical" evidence="6">
    <location>
        <begin position="146"/>
        <end position="165"/>
    </location>
</feature>
<evidence type="ECO:0000256" key="1">
    <source>
        <dbReference type="ARBA" id="ARBA00004141"/>
    </source>
</evidence>
<keyword evidence="3 6" id="KW-0812">Transmembrane</keyword>
<proteinExistence type="predicted"/>
<organism evidence="7 8">
    <name type="scientific">Lepraria neglecta</name>
    <dbReference type="NCBI Taxonomy" id="209136"/>
    <lineage>
        <taxon>Eukaryota</taxon>
        <taxon>Fungi</taxon>
        <taxon>Dikarya</taxon>
        <taxon>Ascomycota</taxon>
        <taxon>Pezizomycotina</taxon>
        <taxon>Lecanoromycetes</taxon>
        <taxon>OSLEUM clade</taxon>
        <taxon>Lecanoromycetidae</taxon>
        <taxon>Lecanorales</taxon>
        <taxon>Lecanorineae</taxon>
        <taxon>Stereocaulaceae</taxon>
        <taxon>Lepraria</taxon>
    </lineage>
</organism>
<keyword evidence="4 6" id="KW-1133">Transmembrane helix</keyword>
<evidence type="ECO:0000313" key="8">
    <source>
        <dbReference type="Proteomes" id="UP001276659"/>
    </source>
</evidence>